<dbReference type="STRING" id="1330330.IX53_04855"/>
<dbReference type="RefSeq" id="WP_047754388.1">
    <property type="nucleotide sequence ID" value="NZ_CAJUHA010000008.1"/>
</dbReference>
<feature type="domain" description="CheR-type methyltransferase" evidence="6">
    <location>
        <begin position="1"/>
        <end position="272"/>
    </location>
</feature>
<reference evidence="7 8" key="1">
    <citation type="submission" date="2015-04" db="EMBL/GenBank/DDBJ databases">
        <title>Complete Genome Sequence of Kosmotoga pacifica SLHLJ1.</title>
        <authorList>
            <person name="Jiang L.J."/>
            <person name="Shao Z.Z."/>
            <person name="Jebbar M."/>
        </authorList>
    </citation>
    <scope>NUCLEOTIDE SEQUENCE [LARGE SCALE GENOMIC DNA]</scope>
    <source>
        <strain evidence="7 8">SLHLJ1</strain>
    </source>
</reference>
<dbReference type="PANTHER" id="PTHR24422:SF10">
    <property type="entry name" value="CHEMOTAXIS PROTEIN METHYLTRANSFERASE 2"/>
    <property type="match status" value="1"/>
</dbReference>
<organism evidence="7 8">
    <name type="scientific">Kosmotoga pacifica</name>
    <dbReference type="NCBI Taxonomy" id="1330330"/>
    <lineage>
        <taxon>Bacteria</taxon>
        <taxon>Thermotogati</taxon>
        <taxon>Thermotogota</taxon>
        <taxon>Thermotogae</taxon>
        <taxon>Kosmotogales</taxon>
        <taxon>Kosmotogaceae</taxon>
        <taxon>Kosmotoga</taxon>
    </lineage>
</organism>
<keyword evidence="4" id="KW-0808">Transferase</keyword>
<dbReference type="InterPro" id="IPR000780">
    <property type="entry name" value="CheR_MeTrfase"/>
</dbReference>
<dbReference type="Pfam" id="PF01739">
    <property type="entry name" value="CheR"/>
    <property type="match status" value="1"/>
</dbReference>
<keyword evidence="5" id="KW-0949">S-adenosyl-L-methionine</keyword>
<keyword evidence="3" id="KW-0489">Methyltransferase</keyword>
<protein>
    <recommendedName>
        <fullName evidence="2">protein-glutamate O-methyltransferase</fullName>
        <ecNumber evidence="2">2.1.1.80</ecNumber>
    </recommendedName>
</protein>
<keyword evidence="8" id="KW-1185">Reference proteome</keyword>
<dbReference type="PATRIC" id="fig|1330330.3.peg.977"/>
<dbReference type="PROSITE" id="PS50123">
    <property type="entry name" value="CHER"/>
    <property type="match status" value="1"/>
</dbReference>
<name>A0A0G2ZCI0_9BACT</name>
<dbReference type="Gene3D" id="3.40.50.150">
    <property type="entry name" value="Vaccinia Virus protein VP39"/>
    <property type="match status" value="1"/>
</dbReference>
<evidence type="ECO:0000256" key="5">
    <source>
        <dbReference type="ARBA" id="ARBA00022691"/>
    </source>
</evidence>
<dbReference type="InterPro" id="IPR050903">
    <property type="entry name" value="Bact_Chemotaxis_MeTrfase"/>
</dbReference>
<proteinExistence type="predicted"/>
<evidence type="ECO:0000313" key="7">
    <source>
        <dbReference type="EMBL" id="AKI97254.1"/>
    </source>
</evidence>
<evidence type="ECO:0000259" key="6">
    <source>
        <dbReference type="PROSITE" id="PS50123"/>
    </source>
</evidence>
<dbReference type="InterPro" id="IPR022641">
    <property type="entry name" value="CheR_N"/>
</dbReference>
<comment type="catalytic activity">
    <reaction evidence="1">
        <text>L-glutamyl-[protein] + S-adenosyl-L-methionine = [protein]-L-glutamate 5-O-methyl ester + S-adenosyl-L-homocysteine</text>
        <dbReference type="Rhea" id="RHEA:24452"/>
        <dbReference type="Rhea" id="RHEA-COMP:10208"/>
        <dbReference type="Rhea" id="RHEA-COMP:10311"/>
        <dbReference type="ChEBI" id="CHEBI:29973"/>
        <dbReference type="ChEBI" id="CHEBI:57856"/>
        <dbReference type="ChEBI" id="CHEBI:59789"/>
        <dbReference type="ChEBI" id="CHEBI:82795"/>
        <dbReference type="EC" id="2.1.1.80"/>
    </reaction>
</comment>
<dbReference type="SMART" id="SM00138">
    <property type="entry name" value="MeTrc"/>
    <property type="match status" value="1"/>
</dbReference>
<dbReference type="PRINTS" id="PR00996">
    <property type="entry name" value="CHERMTFRASE"/>
</dbReference>
<accession>A0A0G2ZCI0</accession>
<dbReference type="SUPFAM" id="SSF47757">
    <property type="entry name" value="Chemotaxis receptor methyltransferase CheR, N-terminal domain"/>
    <property type="match status" value="1"/>
</dbReference>
<dbReference type="EC" id="2.1.1.80" evidence="2"/>
<dbReference type="Pfam" id="PF03705">
    <property type="entry name" value="CheR_N"/>
    <property type="match status" value="1"/>
</dbReference>
<dbReference type="InterPro" id="IPR036804">
    <property type="entry name" value="CheR_N_sf"/>
</dbReference>
<dbReference type="Proteomes" id="UP000035159">
    <property type="component" value="Chromosome"/>
</dbReference>
<sequence length="272" mass="32165">MEFNIRDFDTLRNILYRKSGIYLDNDKFLFLKRRVSQRIDDLGLSSFSDYLKFLKDLDKKGVELQKLINLITINETYFFREFGQLRVFGEICLPEVARQNDKVKVLSAGCSTGEEVYTLSIICREMLPKGYDYEIVGADIDKIALEKARNGLYDNRSVKDVPDLYLDRYFERTENGYLVKDMLRKNVKFVFLNLKNSDNLLNLGRDFDFIFCRNVLMYFPMEDRRRIVESFYFMLKPEGFIFLGASEFLSRITRAFKMKKIGNIYAYMKPKG</sequence>
<gene>
    <name evidence="7" type="ORF">IX53_04855</name>
</gene>
<dbReference type="KEGG" id="kpf:IX53_04855"/>
<dbReference type="InterPro" id="IPR022642">
    <property type="entry name" value="CheR_C"/>
</dbReference>
<dbReference type="AlphaFoldDB" id="A0A0G2ZCI0"/>
<evidence type="ECO:0000256" key="3">
    <source>
        <dbReference type="ARBA" id="ARBA00022603"/>
    </source>
</evidence>
<dbReference type="SUPFAM" id="SSF53335">
    <property type="entry name" value="S-adenosyl-L-methionine-dependent methyltransferases"/>
    <property type="match status" value="1"/>
</dbReference>
<dbReference type="CDD" id="cd02440">
    <property type="entry name" value="AdoMet_MTases"/>
    <property type="match status" value="1"/>
</dbReference>
<evidence type="ECO:0000256" key="1">
    <source>
        <dbReference type="ARBA" id="ARBA00001541"/>
    </source>
</evidence>
<evidence type="ECO:0000313" key="8">
    <source>
        <dbReference type="Proteomes" id="UP000035159"/>
    </source>
</evidence>
<dbReference type="InterPro" id="IPR029063">
    <property type="entry name" value="SAM-dependent_MTases_sf"/>
</dbReference>
<dbReference type="GO" id="GO:0032259">
    <property type="term" value="P:methylation"/>
    <property type="evidence" value="ECO:0007669"/>
    <property type="project" value="UniProtKB-KW"/>
</dbReference>
<evidence type="ECO:0000256" key="2">
    <source>
        <dbReference type="ARBA" id="ARBA00012534"/>
    </source>
</evidence>
<dbReference type="GO" id="GO:0008983">
    <property type="term" value="F:protein-glutamate O-methyltransferase activity"/>
    <property type="evidence" value="ECO:0007669"/>
    <property type="project" value="UniProtKB-EC"/>
</dbReference>
<evidence type="ECO:0000256" key="4">
    <source>
        <dbReference type="ARBA" id="ARBA00022679"/>
    </source>
</evidence>
<dbReference type="PANTHER" id="PTHR24422">
    <property type="entry name" value="CHEMOTAXIS PROTEIN METHYLTRANSFERASE"/>
    <property type="match status" value="1"/>
</dbReference>
<dbReference type="Gene3D" id="1.10.155.10">
    <property type="entry name" value="Chemotaxis receptor methyltransferase CheR, N-terminal domain"/>
    <property type="match status" value="1"/>
</dbReference>
<dbReference type="EMBL" id="CP011232">
    <property type="protein sequence ID" value="AKI97254.1"/>
    <property type="molecule type" value="Genomic_DNA"/>
</dbReference>